<reference evidence="2 3" key="1">
    <citation type="submission" date="2021-06" db="EMBL/GenBank/DDBJ databases">
        <authorList>
            <person name="Kallberg Y."/>
            <person name="Tangrot J."/>
            <person name="Rosling A."/>
        </authorList>
    </citation>
    <scope>NUCLEOTIDE SEQUENCE [LARGE SCALE GENOMIC DNA]</scope>
    <source>
        <strain evidence="2 3">120-4 pot B 10/14</strain>
    </source>
</reference>
<evidence type="ECO:0000256" key="1">
    <source>
        <dbReference type="SAM" id="MobiDB-lite"/>
    </source>
</evidence>
<feature type="non-terminal residue" evidence="2">
    <location>
        <position position="1"/>
    </location>
</feature>
<keyword evidence="3" id="KW-1185">Reference proteome</keyword>
<dbReference type="EMBL" id="CAJVQB010000100">
    <property type="protein sequence ID" value="CAG8466846.1"/>
    <property type="molecule type" value="Genomic_DNA"/>
</dbReference>
<protein>
    <submittedName>
        <fullName evidence="2">46069_t:CDS:1</fullName>
    </submittedName>
</protein>
<proteinExistence type="predicted"/>
<feature type="compositionally biased region" description="Basic and acidic residues" evidence="1">
    <location>
        <begin position="229"/>
        <end position="253"/>
    </location>
</feature>
<accession>A0ABM8VWW7</accession>
<evidence type="ECO:0000313" key="3">
    <source>
        <dbReference type="Proteomes" id="UP000789901"/>
    </source>
</evidence>
<feature type="region of interest" description="Disordered" evidence="1">
    <location>
        <begin position="229"/>
        <end position="293"/>
    </location>
</feature>
<name>A0ABM8VWW7_GIGMA</name>
<sequence>LAIHPPLVEVGGILARLDKKKCNKCGSTRAKLKPQTDLIGNIKPNIFICVKYWQGCRDRMNNKELKLNMKRTLIKYQWIEKQQTETLEILEKLKELAFGGAETGKTLLVILLTRHLMGARTPEAFNLLEANKALTLRTLGLRKYCSIGKKQYYYLDVELIPNNEKTKIDPTKYKQNRDKDGSNIISIPVSWEDLRLYDKRYELAKQRGLFKPAGEKIAEEEAKLKKQLEEGKITSDDYKEEMNRLSENKRKLAEATAKTYPDPAEGAKEKPVKIPPLKKNKNHKNSAEEEEGE</sequence>
<evidence type="ECO:0000313" key="2">
    <source>
        <dbReference type="EMBL" id="CAG8466846.1"/>
    </source>
</evidence>
<comment type="caution">
    <text evidence="2">The sequence shown here is derived from an EMBL/GenBank/DDBJ whole genome shotgun (WGS) entry which is preliminary data.</text>
</comment>
<dbReference type="Proteomes" id="UP000789901">
    <property type="component" value="Unassembled WGS sequence"/>
</dbReference>
<gene>
    <name evidence="2" type="ORF">GMARGA_LOCUS581</name>
</gene>
<organism evidence="2 3">
    <name type="scientific">Gigaspora margarita</name>
    <dbReference type="NCBI Taxonomy" id="4874"/>
    <lineage>
        <taxon>Eukaryota</taxon>
        <taxon>Fungi</taxon>
        <taxon>Fungi incertae sedis</taxon>
        <taxon>Mucoromycota</taxon>
        <taxon>Glomeromycotina</taxon>
        <taxon>Glomeromycetes</taxon>
        <taxon>Diversisporales</taxon>
        <taxon>Gigasporaceae</taxon>
        <taxon>Gigaspora</taxon>
    </lineage>
</organism>